<dbReference type="InterPro" id="IPR007337">
    <property type="entry name" value="RelB/DinJ"/>
</dbReference>
<dbReference type="EMBL" id="ACGC01000045">
    <property type="protein sequence ID" value="EEI83086.1"/>
    <property type="molecule type" value="Genomic_DNA"/>
</dbReference>
<dbReference type="AlphaFoldDB" id="C2CH20"/>
<protein>
    <submittedName>
        <fullName evidence="3">Addiction module antitoxin, RelB/DinJ family</fullName>
    </submittedName>
</protein>
<dbReference type="eggNOG" id="COG3077">
    <property type="taxonomic scope" value="Bacteria"/>
</dbReference>
<proteinExistence type="inferred from homology"/>
<dbReference type="InterPro" id="IPR013321">
    <property type="entry name" value="Arc_rbn_hlx_hlx"/>
</dbReference>
<dbReference type="HOGENOM" id="CLU_154558_5_3_9"/>
<organism evidence="3 4">
    <name type="scientific">Anaerococcus tetradius ATCC 35098</name>
    <dbReference type="NCBI Taxonomy" id="525255"/>
    <lineage>
        <taxon>Bacteria</taxon>
        <taxon>Bacillati</taxon>
        <taxon>Bacillota</taxon>
        <taxon>Tissierellia</taxon>
        <taxon>Tissierellales</taxon>
        <taxon>Peptoniphilaceae</taxon>
        <taxon>Anaerococcus</taxon>
    </lineage>
</organism>
<reference evidence="3 4" key="1">
    <citation type="submission" date="2009-01" db="EMBL/GenBank/DDBJ databases">
        <authorList>
            <person name="Qin X."/>
            <person name="Bachman B."/>
            <person name="Battles P."/>
            <person name="Bell A."/>
            <person name="Bess C."/>
            <person name="Bickham C."/>
            <person name="Chaboub L."/>
            <person name="Chen D."/>
            <person name="Coyle M."/>
            <person name="Deiros D.R."/>
            <person name="Dinh H."/>
            <person name="Forbes L."/>
            <person name="Fowler G."/>
            <person name="Francisco L."/>
            <person name="Fu Q."/>
            <person name="Gubbala S."/>
            <person name="Hale W."/>
            <person name="Han Y."/>
            <person name="Hemphill L."/>
            <person name="Highlander S.K."/>
            <person name="Hirani K."/>
            <person name="Hogues M."/>
            <person name="Jackson L."/>
            <person name="Jakkamsetti A."/>
            <person name="Javaid M."/>
            <person name="Jiang H."/>
            <person name="Korchina V."/>
            <person name="Kovar C."/>
            <person name="Lara F."/>
            <person name="Lee S."/>
            <person name="Mata R."/>
            <person name="Mathew T."/>
            <person name="Moen C."/>
            <person name="Morales K."/>
            <person name="Munidasa M."/>
            <person name="Nazareth L."/>
            <person name="Ngo R."/>
            <person name="Nguyen L."/>
            <person name="Okwuonu G."/>
            <person name="Ongeri F."/>
            <person name="Patil S."/>
            <person name="Petrosino J."/>
            <person name="Pham C."/>
            <person name="Pham P."/>
            <person name="Pu L.-L."/>
            <person name="Puazo M."/>
            <person name="Raj R."/>
            <person name="Reid J."/>
            <person name="Rouhana J."/>
            <person name="Saada N."/>
            <person name="Shang Y."/>
            <person name="Simmons D."/>
            <person name="Thornton R."/>
            <person name="Warren J."/>
            <person name="Weissenberger G."/>
            <person name="Zhang J."/>
            <person name="Zhang L."/>
            <person name="Zhou C."/>
            <person name="Zhu D."/>
            <person name="Muzny D."/>
            <person name="Worley K."/>
            <person name="Gibbs R."/>
        </authorList>
    </citation>
    <scope>NUCLEOTIDE SEQUENCE [LARGE SCALE GENOMIC DNA]</scope>
    <source>
        <strain evidence="3 4">ATCC 35098</strain>
    </source>
</reference>
<evidence type="ECO:0000313" key="3">
    <source>
        <dbReference type="EMBL" id="EEI83086.1"/>
    </source>
</evidence>
<dbReference type="PANTHER" id="PTHR38781:SF1">
    <property type="entry name" value="ANTITOXIN DINJ-RELATED"/>
    <property type="match status" value="1"/>
</dbReference>
<dbReference type="Pfam" id="PF04221">
    <property type="entry name" value="RelB"/>
    <property type="match status" value="1"/>
</dbReference>
<sequence>MKGNNNMATTNLNIRTDKEIKEAAEKINSSLGLNMTTAINMFLRASIRESGIPFELKLDIPKDETIKAKKKEE</sequence>
<keyword evidence="2" id="KW-1277">Toxin-antitoxin system</keyword>
<evidence type="ECO:0000256" key="2">
    <source>
        <dbReference type="ARBA" id="ARBA00022649"/>
    </source>
</evidence>
<dbReference type="Gene3D" id="1.10.1220.10">
    <property type="entry name" value="Met repressor-like"/>
    <property type="match status" value="1"/>
</dbReference>
<name>C2CH20_9FIRM</name>
<dbReference type="Proteomes" id="UP000003744">
    <property type="component" value="Unassembled WGS sequence"/>
</dbReference>
<evidence type="ECO:0000313" key="4">
    <source>
        <dbReference type="Proteomes" id="UP000003744"/>
    </source>
</evidence>
<comment type="caution">
    <text evidence="3">The sequence shown here is derived from an EMBL/GenBank/DDBJ whole genome shotgun (WGS) entry which is preliminary data.</text>
</comment>
<dbReference type="PANTHER" id="PTHR38781">
    <property type="entry name" value="ANTITOXIN DINJ-RELATED"/>
    <property type="match status" value="1"/>
</dbReference>
<evidence type="ECO:0000256" key="1">
    <source>
        <dbReference type="ARBA" id="ARBA00010562"/>
    </source>
</evidence>
<accession>C2CH20</accession>
<dbReference type="GO" id="GO:0006355">
    <property type="term" value="P:regulation of DNA-templated transcription"/>
    <property type="evidence" value="ECO:0007669"/>
    <property type="project" value="InterPro"/>
</dbReference>
<dbReference type="NCBIfam" id="TIGR02384">
    <property type="entry name" value="RelB_DinJ"/>
    <property type="match status" value="1"/>
</dbReference>
<gene>
    <name evidence="3" type="ORF">HMPREF0077_0780</name>
</gene>
<dbReference type="GO" id="GO:0006351">
    <property type="term" value="P:DNA-templated transcription"/>
    <property type="evidence" value="ECO:0007669"/>
    <property type="project" value="TreeGrafter"/>
</dbReference>
<comment type="similarity">
    <text evidence="1">Belongs to the RelB/DinJ antitoxin family.</text>
</comment>